<comment type="similarity">
    <text evidence="5 6">Belongs to the universal ribosomal protein uL6 family.</text>
</comment>
<comment type="function">
    <text evidence="5 7">This protein binds to the 23S rRNA, and is important in its secondary structure. It is located near the subunit interface in the base of the L7/L12 stalk, and near the tRNA binding site of the peptidyltransferase center.</text>
</comment>
<dbReference type="InterPro" id="IPR036789">
    <property type="entry name" value="Ribosomal_uL6-like_a/b-dom_sf"/>
</dbReference>
<dbReference type="SUPFAM" id="SSF56053">
    <property type="entry name" value="Ribosomal protein L6"/>
    <property type="match status" value="2"/>
</dbReference>
<evidence type="ECO:0000256" key="7">
    <source>
        <dbReference type="RuleBase" id="RU003870"/>
    </source>
</evidence>
<feature type="domain" description="Large ribosomal subunit protein uL6 alpha-beta" evidence="8">
    <location>
        <begin position="92"/>
        <end position="165"/>
    </location>
</feature>
<dbReference type="Pfam" id="PF00347">
    <property type="entry name" value="Ribosomal_L6"/>
    <property type="match status" value="2"/>
</dbReference>
<dbReference type="InterPro" id="IPR020040">
    <property type="entry name" value="Ribosomal_uL6_a/b-dom"/>
</dbReference>
<keyword evidence="3 5" id="KW-0689">Ribosomal protein</keyword>
<dbReference type="PROSITE" id="PS00525">
    <property type="entry name" value="RIBOSOMAL_L6_1"/>
    <property type="match status" value="1"/>
</dbReference>
<dbReference type="GO" id="GO:0003735">
    <property type="term" value="F:structural constituent of ribosome"/>
    <property type="evidence" value="ECO:0007669"/>
    <property type="project" value="UniProtKB-UniRule"/>
</dbReference>
<dbReference type="GO" id="GO:0002181">
    <property type="term" value="P:cytoplasmic translation"/>
    <property type="evidence" value="ECO:0007669"/>
    <property type="project" value="TreeGrafter"/>
</dbReference>
<evidence type="ECO:0000313" key="9">
    <source>
        <dbReference type="EMBL" id="MBB5218625.1"/>
    </source>
</evidence>
<organism evidence="9 10">
    <name type="scientific">Treponema rectale</name>
    <dbReference type="NCBI Taxonomy" id="744512"/>
    <lineage>
        <taxon>Bacteria</taxon>
        <taxon>Pseudomonadati</taxon>
        <taxon>Spirochaetota</taxon>
        <taxon>Spirochaetia</taxon>
        <taxon>Spirochaetales</taxon>
        <taxon>Treponemataceae</taxon>
        <taxon>Treponema</taxon>
    </lineage>
</organism>
<evidence type="ECO:0000256" key="5">
    <source>
        <dbReference type="HAMAP-Rule" id="MF_01365"/>
    </source>
</evidence>
<gene>
    <name evidence="5" type="primary">rplF</name>
    <name evidence="9" type="ORF">HNP77_000994</name>
</gene>
<evidence type="ECO:0000256" key="2">
    <source>
        <dbReference type="ARBA" id="ARBA00022884"/>
    </source>
</evidence>
<dbReference type="RefSeq" id="WP_184652073.1">
    <property type="nucleotide sequence ID" value="NZ_JACHFR010000002.1"/>
</dbReference>
<dbReference type="AlphaFoldDB" id="A0A840SCX4"/>
<comment type="subunit">
    <text evidence="5">Part of the 50S ribosomal subunit.</text>
</comment>
<dbReference type="Proteomes" id="UP000578697">
    <property type="component" value="Unassembled WGS sequence"/>
</dbReference>
<dbReference type="InterPro" id="IPR002358">
    <property type="entry name" value="Ribosomal_uL6_CS"/>
</dbReference>
<dbReference type="HAMAP" id="MF_01365_B">
    <property type="entry name" value="Ribosomal_uL6_B"/>
    <property type="match status" value="1"/>
</dbReference>
<dbReference type="NCBIfam" id="TIGR03654">
    <property type="entry name" value="L6_bact"/>
    <property type="match status" value="1"/>
</dbReference>
<dbReference type="PANTHER" id="PTHR11655:SF14">
    <property type="entry name" value="LARGE RIBOSOMAL SUBUNIT PROTEIN UL6M"/>
    <property type="match status" value="1"/>
</dbReference>
<evidence type="ECO:0000256" key="4">
    <source>
        <dbReference type="ARBA" id="ARBA00023274"/>
    </source>
</evidence>
<dbReference type="PANTHER" id="PTHR11655">
    <property type="entry name" value="60S/50S RIBOSOMAL PROTEIN L6/L9"/>
    <property type="match status" value="1"/>
</dbReference>
<evidence type="ECO:0000256" key="6">
    <source>
        <dbReference type="RuleBase" id="RU003869"/>
    </source>
</evidence>
<proteinExistence type="inferred from homology"/>
<accession>A0A840SCX4</accession>
<evidence type="ECO:0000313" key="10">
    <source>
        <dbReference type="Proteomes" id="UP000578697"/>
    </source>
</evidence>
<dbReference type="PIRSF" id="PIRSF002162">
    <property type="entry name" value="Ribosomal_L6"/>
    <property type="match status" value="1"/>
</dbReference>
<dbReference type="GO" id="GO:0019843">
    <property type="term" value="F:rRNA binding"/>
    <property type="evidence" value="ECO:0007669"/>
    <property type="project" value="UniProtKB-UniRule"/>
</dbReference>
<evidence type="ECO:0000256" key="3">
    <source>
        <dbReference type="ARBA" id="ARBA00022980"/>
    </source>
</evidence>
<dbReference type="PRINTS" id="PR00059">
    <property type="entry name" value="RIBOSOMALL6"/>
</dbReference>
<protein>
    <recommendedName>
        <fullName evidence="5">Large ribosomal subunit protein uL6</fullName>
    </recommendedName>
</protein>
<sequence>MASKIGKLPVAIPAGVTVTVASNMVTVKGPKGELKQDFNDLVKVEVKGSEVVVTPSNESKAASAAHGLYRNLVFNMVKGVSEGFTKSLVITGVGYRAEVKGKELVMNLGYSSDFIAIIPDDLTVTADQTGKITITGIDKQRVGEFSAQIRKLRKPEPYKGKGVRYETEVIRRKVGKTGVK</sequence>
<comment type="caution">
    <text evidence="9">The sequence shown here is derived from an EMBL/GenBank/DDBJ whole genome shotgun (WGS) entry which is preliminary data.</text>
</comment>
<dbReference type="Gene3D" id="3.90.930.12">
    <property type="entry name" value="Ribosomal protein L6, alpha-beta domain"/>
    <property type="match status" value="2"/>
</dbReference>
<dbReference type="GO" id="GO:0022625">
    <property type="term" value="C:cytosolic large ribosomal subunit"/>
    <property type="evidence" value="ECO:0007669"/>
    <property type="project" value="UniProtKB-UniRule"/>
</dbReference>
<dbReference type="InterPro" id="IPR000702">
    <property type="entry name" value="Ribosomal_uL6-like"/>
</dbReference>
<reference evidence="9 10" key="1">
    <citation type="submission" date="2020-08" db="EMBL/GenBank/DDBJ databases">
        <title>Genomic Encyclopedia of Type Strains, Phase IV (KMG-IV): sequencing the most valuable type-strain genomes for metagenomic binning, comparative biology and taxonomic classification.</title>
        <authorList>
            <person name="Goeker M."/>
        </authorList>
    </citation>
    <scope>NUCLEOTIDE SEQUENCE [LARGE SCALE GENOMIC DNA]</scope>
    <source>
        <strain evidence="9 10">DSM 103679</strain>
    </source>
</reference>
<name>A0A840SCX4_9SPIR</name>
<keyword evidence="1 5" id="KW-0699">rRNA-binding</keyword>
<dbReference type="EMBL" id="JACHFR010000002">
    <property type="protein sequence ID" value="MBB5218625.1"/>
    <property type="molecule type" value="Genomic_DNA"/>
</dbReference>
<evidence type="ECO:0000256" key="1">
    <source>
        <dbReference type="ARBA" id="ARBA00022730"/>
    </source>
</evidence>
<dbReference type="InterPro" id="IPR019906">
    <property type="entry name" value="Ribosomal_uL6_bac-type"/>
</dbReference>
<keyword evidence="4 5" id="KW-0687">Ribonucleoprotein</keyword>
<keyword evidence="10" id="KW-1185">Reference proteome</keyword>
<keyword evidence="2 5" id="KW-0694">RNA-binding</keyword>
<evidence type="ECO:0000259" key="8">
    <source>
        <dbReference type="Pfam" id="PF00347"/>
    </source>
</evidence>
<feature type="domain" description="Large ribosomal subunit protein uL6 alpha-beta" evidence="8">
    <location>
        <begin position="12"/>
        <end position="83"/>
    </location>
</feature>
<dbReference type="FunFam" id="3.90.930.12:FF:000002">
    <property type="entry name" value="50S ribosomal protein L6"/>
    <property type="match status" value="1"/>
</dbReference>